<feature type="domain" description="RING-type" evidence="6">
    <location>
        <begin position="15"/>
        <end position="55"/>
    </location>
</feature>
<evidence type="ECO:0000256" key="5">
    <source>
        <dbReference type="SAM" id="Phobius"/>
    </source>
</evidence>
<sequence>MATCSSFLSEDQILCSICLDVFTEPVSIPCGHNFCKSCLTQHWANKDQCQCPLCKEKFKKGLQLCINTAFRDVVESFKKHQVTGISSIKPGQVPCDCCPSNLFPASKTCLVCLTSFCETHLEPHLRVEALKTHKLTNPVHNLEDKICKKHNRILESFCRYDHTRVCDLCTEHTDHHMVYLDEEYVDKKAQLENQAAVFQKTKQIWGKKKRRNARGWKRANQVALNQSPQLYASPDHHICGYSYIPQNRQTNENGLVLFFDASYAILMLSFVGCKFNETIFFILPGHFENVSWVQRQRRWLWPLCLLCFIVLLFFLFGNLEV</sequence>
<dbReference type="PROSITE" id="PS50089">
    <property type="entry name" value="ZF_RING_2"/>
    <property type="match status" value="1"/>
</dbReference>
<dbReference type="InterPro" id="IPR017907">
    <property type="entry name" value="Znf_RING_CS"/>
</dbReference>
<evidence type="ECO:0000259" key="6">
    <source>
        <dbReference type="PROSITE" id="PS50089"/>
    </source>
</evidence>
<dbReference type="Gene3D" id="3.30.160.60">
    <property type="entry name" value="Classic Zinc Finger"/>
    <property type="match status" value="1"/>
</dbReference>
<feature type="transmembrane region" description="Helical" evidence="5">
    <location>
        <begin position="299"/>
        <end position="319"/>
    </location>
</feature>
<dbReference type="CDD" id="cd19769">
    <property type="entry name" value="Bbox2_TRIM16-like"/>
    <property type="match status" value="1"/>
</dbReference>
<dbReference type="InterPro" id="IPR027370">
    <property type="entry name" value="Znf-RING_euk"/>
</dbReference>
<dbReference type="Gene3D" id="3.30.40.10">
    <property type="entry name" value="Zinc/RING finger domain, C3HC4 (zinc finger)"/>
    <property type="match status" value="1"/>
</dbReference>
<keyword evidence="3" id="KW-0862">Zinc</keyword>
<dbReference type="PROSITE" id="PS00518">
    <property type="entry name" value="ZF_RING_1"/>
    <property type="match status" value="1"/>
</dbReference>
<organism evidence="8 9">
    <name type="scientific">Menidia menidia</name>
    <name type="common">Atlantic silverside</name>
    <dbReference type="NCBI Taxonomy" id="238744"/>
    <lineage>
        <taxon>Eukaryota</taxon>
        <taxon>Metazoa</taxon>
        <taxon>Chordata</taxon>
        <taxon>Craniata</taxon>
        <taxon>Vertebrata</taxon>
        <taxon>Euteleostomi</taxon>
        <taxon>Actinopterygii</taxon>
        <taxon>Neopterygii</taxon>
        <taxon>Teleostei</taxon>
        <taxon>Neoteleostei</taxon>
        <taxon>Acanthomorphata</taxon>
        <taxon>Ovalentaria</taxon>
        <taxon>Atherinomorphae</taxon>
        <taxon>Atheriniformes</taxon>
        <taxon>Atherinopsidae</taxon>
        <taxon>Menidiinae</taxon>
        <taxon>Menidia</taxon>
    </lineage>
</organism>
<evidence type="ECO:0000259" key="7">
    <source>
        <dbReference type="PROSITE" id="PS50119"/>
    </source>
</evidence>
<dbReference type="OrthoDB" id="6105938at2759"/>
<reference evidence="8" key="1">
    <citation type="submission" date="2021-05" db="EMBL/GenBank/DDBJ databases">
        <authorList>
            <person name="Tigano A."/>
        </authorList>
    </citation>
    <scope>NUCLEOTIDE SEQUENCE</scope>
</reference>
<dbReference type="AlphaFoldDB" id="A0A8S4BYQ5"/>
<evidence type="ECO:0000256" key="2">
    <source>
        <dbReference type="ARBA" id="ARBA00022771"/>
    </source>
</evidence>
<dbReference type="PANTHER" id="PTHR25465">
    <property type="entry name" value="B-BOX DOMAIN CONTAINING"/>
    <property type="match status" value="1"/>
</dbReference>
<dbReference type="GO" id="GO:0008270">
    <property type="term" value="F:zinc ion binding"/>
    <property type="evidence" value="ECO:0007669"/>
    <property type="project" value="UniProtKB-KW"/>
</dbReference>
<keyword evidence="2 4" id="KW-0863">Zinc-finger</keyword>
<keyword evidence="1" id="KW-0479">Metal-binding</keyword>
<name>A0A8S4BYQ5_9TELE</name>
<proteinExistence type="predicted"/>
<dbReference type="InterPro" id="IPR001841">
    <property type="entry name" value="Znf_RING"/>
</dbReference>
<keyword evidence="9" id="KW-1185">Reference proteome</keyword>
<dbReference type="SUPFAM" id="SSF57845">
    <property type="entry name" value="B-box zinc-binding domain"/>
    <property type="match status" value="1"/>
</dbReference>
<dbReference type="InterPro" id="IPR051051">
    <property type="entry name" value="E3_ubiq-ligase_TRIM/RNF"/>
</dbReference>
<evidence type="ECO:0000256" key="3">
    <source>
        <dbReference type="ARBA" id="ARBA00022833"/>
    </source>
</evidence>
<keyword evidence="5" id="KW-1133">Transmembrane helix</keyword>
<evidence type="ECO:0000256" key="1">
    <source>
        <dbReference type="ARBA" id="ARBA00022723"/>
    </source>
</evidence>
<dbReference type="PANTHER" id="PTHR25465:SF32">
    <property type="entry name" value="BLOODTHIRSTY-RELATED GENE FAMILY, MEMBER 16 ISOFORM X1-RELATED"/>
    <property type="match status" value="1"/>
</dbReference>
<keyword evidence="5" id="KW-0812">Transmembrane</keyword>
<dbReference type="SMART" id="SM00184">
    <property type="entry name" value="RING"/>
    <property type="match status" value="1"/>
</dbReference>
<feature type="domain" description="B box-type" evidence="7">
    <location>
        <begin position="142"/>
        <end position="187"/>
    </location>
</feature>
<keyword evidence="5" id="KW-0472">Membrane</keyword>
<dbReference type="InterPro" id="IPR000315">
    <property type="entry name" value="Znf_B-box"/>
</dbReference>
<dbReference type="EMBL" id="CAJRST010038888">
    <property type="protein sequence ID" value="CAG6015826.1"/>
    <property type="molecule type" value="Genomic_DNA"/>
</dbReference>
<dbReference type="PROSITE" id="PS50119">
    <property type="entry name" value="ZF_BBOX"/>
    <property type="match status" value="1"/>
</dbReference>
<evidence type="ECO:0000313" key="9">
    <source>
        <dbReference type="Proteomes" id="UP000677803"/>
    </source>
</evidence>
<evidence type="ECO:0000313" key="8">
    <source>
        <dbReference type="EMBL" id="CAG6015826.1"/>
    </source>
</evidence>
<protein>
    <submittedName>
        <fullName evidence="8">(Atlantic silverside) hypothetical protein</fullName>
    </submittedName>
</protein>
<evidence type="ECO:0000256" key="4">
    <source>
        <dbReference type="PROSITE-ProRule" id="PRU00024"/>
    </source>
</evidence>
<accession>A0A8S4BYQ5</accession>
<dbReference type="SUPFAM" id="SSF57850">
    <property type="entry name" value="RING/U-box"/>
    <property type="match status" value="1"/>
</dbReference>
<gene>
    <name evidence="8" type="ORF">MMEN_LOCUS19839</name>
</gene>
<dbReference type="Pfam" id="PF13445">
    <property type="entry name" value="zf-RING_UBOX"/>
    <property type="match status" value="1"/>
</dbReference>
<dbReference type="InterPro" id="IPR013083">
    <property type="entry name" value="Znf_RING/FYVE/PHD"/>
</dbReference>
<comment type="caution">
    <text evidence="8">The sequence shown here is derived from an EMBL/GenBank/DDBJ whole genome shotgun (WGS) entry which is preliminary data.</text>
</comment>
<dbReference type="Proteomes" id="UP000677803">
    <property type="component" value="Unassembled WGS sequence"/>
</dbReference>